<proteinExistence type="predicted"/>
<comment type="caution">
    <text evidence="1">The sequence shown here is derived from an EMBL/GenBank/DDBJ whole genome shotgun (WGS) entry which is preliminary data.</text>
</comment>
<dbReference type="EMBL" id="BMNE01000003">
    <property type="protein sequence ID" value="GGN80519.1"/>
    <property type="molecule type" value="Genomic_DNA"/>
</dbReference>
<reference evidence="2" key="1">
    <citation type="journal article" date="2019" name="Int. J. Syst. Evol. Microbiol.">
        <title>The Global Catalogue of Microorganisms (GCM) 10K type strain sequencing project: providing services to taxonomists for standard genome sequencing and annotation.</title>
        <authorList>
            <consortium name="The Broad Institute Genomics Platform"/>
            <consortium name="The Broad Institute Genome Sequencing Center for Infectious Disease"/>
            <person name="Wu L."/>
            <person name="Ma J."/>
        </authorList>
    </citation>
    <scope>NUCLEOTIDE SEQUENCE [LARGE SCALE GENOMIC DNA]</scope>
    <source>
        <strain evidence="2">CGMCC 4.7329</strain>
    </source>
</reference>
<dbReference type="RefSeq" id="WP_189028370.1">
    <property type="nucleotide sequence ID" value="NZ_BMNE01000003.1"/>
</dbReference>
<evidence type="ECO:0000313" key="2">
    <source>
        <dbReference type="Proteomes" id="UP000658127"/>
    </source>
</evidence>
<evidence type="ECO:0000313" key="1">
    <source>
        <dbReference type="EMBL" id="GGN80519.1"/>
    </source>
</evidence>
<gene>
    <name evidence="1" type="ORF">GCM10011610_29990</name>
</gene>
<sequence>MQLDGRMLIGDTEIHGLELIWSAETGSGFGAHVYSGSGAPLNYLWSRVGHAKTGMDERASLTTPVAVRTPVMP</sequence>
<keyword evidence="2" id="KW-1185">Reference proteome</keyword>
<dbReference type="Proteomes" id="UP000658127">
    <property type="component" value="Unassembled WGS sequence"/>
</dbReference>
<name>A0ABQ2KDT2_9NOCA</name>
<accession>A0ABQ2KDT2</accession>
<protein>
    <submittedName>
        <fullName evidence="1">Uncharacterized protein</fullName>
    </submittedName>
</protein>
<organism evidence="1 2">
    <name type="scientific">Nocardia rhizosphaerihabitans</name>
    <dbReference type="NCBI Taxonomy" id="1691570"/>
    <lineage>
        <taxon>Bacteria</taxon>
        <taxon>Bacillati</taxon>
        <taxon>Actinomycetota</taxon>
        <taxon>Actinomycetes</taxon>
        <taxon>Mycobacteriales</taxon>
        <taxon>Nocardiaceae</taxon>
        <taxon>Nocardia</taxon>
    </lineage>
</organism>